<dbReference type="AlphaFoldDB" id="A0A9D1FC84"/>
<reference evidence="4" key="1">
    <citation type="submission" date="2020-10" db="EMBL/GenBank/DDBJ databases">
        <authorList>
            <person name="Gilroy R."/>
        </authorList>
    </citation>
    <scope>NUCLEOTIDE SEQUENCE</scope>
    <source>
        <strain evidence="4">ChiHjej10B9-9673</strain>
    </source>
</reference>
<dbReference type="Gene3D" id="3.30.420.40">
    <property type="match status" value="2"/>
</dbReference>
<keyword evidence="3" id="KW-0859">Xylose metabolism</keyword>
<comment type="caution">
    <text evidence="4">The sequence shown here is derived from an EMBL/GenBank/DDBJ whole genome shotgun (WGS) entry which is preliminary data.</text>
</comment>
<dbReference type="InterPro" id="IPR036388">
    <property type="entry name" value="WH-like_DNA-bd_sf"/>
</dbReference>
<evidence type="ECO:0000313" key="5">
    <source>
        <dbReference type="Proteomes" id="UP000824001"/>
    </source>
</evidence>
<accession>A0A9D1FC84</accession>
<evidence type="ECO:0000256" key="3">
    <source>
        <dbReference type="ARBA" id="ARBA00022629"/>
    </source>
</evidence>
<dbReference type="GO" id="GO:0042732">
    <property type="term" value="P:D-xylose metabolic process"/>
    <property type="evidence" value="ECO:0007669"/>
    <property type="project" value="UniProtKB-KW"/>
</dbReference>
<dbReference type="Gene3D" id="1.10.10.10">
    <property type="entry name" value="Winged helix-like DNA-binding domain superfamily/Winged helix DNA-binding domain"/>
    <property type="match status" value="1"/>
</dbReference>
<dbReference type="PANTHER" id="PTHR18964:SF149">
    <property type="entry name" value="BIFUNCTIONAL UDP-N-ACETYLGLUCOSAMINE 2-EPIMERASE_N-ACETYLMANNOSAMINE KINASE"/>
    <property type="match status" value="1"/>
</dbReference>
<keyword evidence="3" id="KW-0119">Carbohydrate metabolism</keyword>
<sequence length="375" mass="41225">MESSYNDRRRQTRSSVYHCLYETEGFCTRQMLAQNLGLSLPTIYQNLTELVDSGFVRYSGEAHSTGGRRAAGLEIIPDARIAVGVSVAADRLRFSAADLRLSELASRSVDFTTRGRTIAELSRVISEELERFLDEAGLDRSRLLGVCVALPGLLTPQRDRLLFAPTLRLRDSELRPIYESLRYPSYVENDATSSGHAEWFTRGAVGNMAYISLECGVGGSVLIGGSPYHGSNQRSCEFGHMCIVPGGLKCSCGKHGCLEAYCSPDRVSKDLGISLTAFFDELERHNPEFTMLWSDVLQHLAVGIANIRMCFDCDVVLGGLLTQHMPAYLGLLRQYVAANDPFSDNALYVSLSVLGGRSVPLGAALHFISEFLDNM</sequence>
<organism evidence="4 5">
    <name type="scientific">Candidatus Scatomorpha merdipullorum</name>
    <dbReference type="NCBI Taxonomy" id="2840927"/>
    <lineage>
        <taxon>Bacteria</taxon>
        <taxon>Bacillati</taxon>
        <taxon>Bacillota</taxon>
        <taxon>Clostridia</taxon>
        <taxon>Eubacteriales</taxon>
        <taxon>Candidatus Scatomorpha</taxon>
    </lineage>
</organism>
<gene>
    <name evidence="4" type="ORF">IAC18_02065</name>
</gene>
<dbReference type="InterPro" id="IPR036390">
    <property type="entry name" value="WH_DNA-bd_sf"/>
</dbReference>
<dbReference type="Proteomes" id="UP000824001">
    <property type="component" value="Unassembled WGS sequence"/>
</dbReference>
<name>A0A9D1FC84_9FIRM</name>
<dbReference type="InterPro" id="IPR000600">
    <property type="entry name" value="ROK"/>
</dbReference>
<dbReference type="Pfam" id="PF00480">
    <property type="entry name" value="ROK"/>
    <property type="match status" value="1"/>
</dbReference>
<protein>
    <submittedName>
        <fullName evidence="4">ROK family transcriptional regulator</fullName>
    </submittedName>
</protein>
<dbReference type="SUPFAM" id="SSF46785">
    <property type="entry name" value="Winged helix' DNA-binding domain"/>
    <property type="match status" value="1"/>
</dbReference>
<comment type="function">
    <text evidence="1">Transcriptional repressor of xylose-utilizing enzymes.</text>
</comment>
<dbReference type="EMBL" id="DVJK01000058">
    <property type="protein sequence ID" value="HIS66327.1"/>
    <property type="molecule type" value="Genomic_DNA"/>
</dbReference>
<dbReference type="PANTHER" id="PTHR18964">
    <property type="entry name" value="ROK (REPRESSOR, ORF, KINASE) FAMILY"/>
    <property type="match status" value="1"/>
</dbReference>
<comment type="similarity">
    <text evidence="2">Belongs to the ROK (NagC/XylR) family.</text>
</comment>
<reference evidence="4" key="2">
    <citation type="journal article" date="2021" name="PeerJ">
        <title>Extensive microbial diversity within the chicken gut microbiome revealed by metagenomics and culture.</title>
        <authorList>
            <person name="Gilroy R."/>
            <person name="Ravi A."/>
            <person name="Getino M."/>
            <person name="Pursley I."/>
            <person name="Horton D.L."/>
            <person name="Alikhan N.F."/>
            <person name="Baker D."/>
            <person name="Gharbi K."/>
            <person name="Hall N."/>
            <person name="Watson M."/>
            <person name="Adriaenssens E.M."/>
            <person name="Foster-Nyarko E."/>
            <person name="Jarju S."/>
            <person name="Secka A."/>
            <person name="Antonio M."/>
            <person name="Oren A."/>
            <person name="Chaudhuri R.R."/>
            <person name="La Ragione R."/>
            <person name="Hildebrand F."/>
            <person name="Pallen M.J."/>
        </authorList>
    </citation>
    <scope>NUCLEOTIDE SEQUENCE</scope>
    <source>
        <strain evidence="4">ChiHjej10B9-9673</strain>
    </source>
</reference>
<evidence type="ECO:0000256" key="1">
    <source>
        <dbReference type="ARBA" id="ARBA00002486"/>
    </source>
</evidence>
<evidence type="ECO:0000313" key="4">
    <source>
        <dbReference type="EMBL" id="HIS66327.1"/>
    </source>
</evidence>
<dbReference type="SUPFAM" id="SSF53067">
    <property type="entry name" value="Actin-like ATPase domain"/>
    <property type="match status" value="2"/>
</dbReference>
<dbReference type="InterPro" id="IPR043129">
    <property type="entry name" value="ATPase_NBD"/>
</dbReference>
<evidence type="ECO:0000256" key="2">
    <source>
        <dbReference type="ARBA" id="ARBA00006479"/>
    </source>
</evidence>
<proteinExistence type="inferred from homology"/>